<dbReference type="PANTHER" id="PTHR10693">
    <property type="entry name" value="RAS GTPASE-ACTIVATING PROTEIN-BINDING PROTEIN"/>
    <property type="match status" value="1"/>
</dbReference>
<dbReference type="GO" id="GO:0003729">
    <property type="term" value="F:mRNA binding"/>
    <property type="evidence" value="ECO:0007669"/>
    <property type="project" value="TreeGrafter"/>
</dbReference>
<dbReference type="PANTHER" id="PTHR10693:SF52">
    <property type="entry name" value="RAS GTPASE-ACTIVATING BINDING-LIKE PROTEIN"/>
    <property type="match status" value="1"/>
</dbReference>
<proteinExistence type="predicted"/>
<gene>
    <name evidence="4" type="ORF">RND71_023606</name>
</gene>
<dbReference type="GO" id="GO:1990904">
    <property type="term" value="C:ribonucleoprotein complex"/>
    <property type="evidence" value="ECO:0007669"/>
    <property type="project" value="TreeGrafter"/>
</dbReference>
<keyword evidence="1" id="KW-0694">RNA-binding</keyword>
<dbReference type="Pfam" id="PF02136">
    <property type="entry name" value="NTF2"/>
    <property type="match status" value="1"/>
</dbReference>
<dbReference type="PROSITE" id="PS50177">
    <property type="entry name" value="NTF2_DOMAIN"/>
    <property type="match status" value="1"/>
</dbReference>
<dbReference type="Gene3D" id="3.10.450.50">
    <property type="match status" value="1"/>
</dbReference>
<protein>
    <recommendedName>
        <fullName evidence="3">NTF2 domain-containing protein</fullName>
    </recommendedName>
</protein>
<dbReference type="InterPro" id="IPR039539">
    <property type="entry name" value="Ras_GTPase_bind_prot"/>
</dbReference>
<dbReference type="SUPFAM" id="SSF54427">
    <property type="entry name" value="NTF2-like"/>
    <property type="match status" value="1"/>
</dbReference>
<dbReference type="InterPro" id="IPR018222">
    <property type="entry name" value="Nuclear_transport_factor_2_euk"/>
</dbReference>
<keyword evidence="5" id="KW-1185">Reference proteome</keyword>
<sequence>MATQENQHSAEIIALSFVDKYYRILHRLIDQSHRFYKDDSVLSWPQHDGDIKSVTTSQSGERAKSPSDGFRNNEYYGRGSESRSRPQSSDGQRGEGYQHQNYRRDNKGGSTNYN</sequence>
<feature type="region of interest" description="Disordered" evidence="2">
    <location>
        <begin position="41"/>
        <end position="114"/>
    </location>
</feature>
<feature type="domain" description="NTF2" evidence="3">
    <location>
        <begin position="13"/>
        <end position="45"/>
    </location>
</feature>
<dbReference type="EMBL" id="JAVYJV010000012">
    <property type="protein sequence ID" value="KAK4357996.1"/>
    <property type="molecule type" value="Genomic_DNA"/>
</dbReference>
<dbReference type="GO" id="GO:0005829">
    <property type="term" value="C:cytosol"/>
    <property type="evidence" value="ECO:0007669"/>
    <property type="project" value="TreeGrafter"/>
</dbReference>
<reference evidence="4" key="1">
    <citation type="submission" date="2023-12" db="EMBL/GenBank/DDBJ databases">
        <title>Genome assembly of Anisodus tanguticus.</title>
        <authorList>
            <person name="Wang Y.-J."/>
        </authorList>
    </citation>
    <scope>NUCLEOTIDE SEQUENCE</scope>
    <source>
        <strain evidence="4">KB-2021</strain>
        <tissue evidence="4">Leaf</tissue>
    </source>
</reference>
<evidence type="ECO:0000313" key="5">
    <source>
        <dbReference type="Proteomes" id="UP001291623"/>
    </source>
</evidence>
<comment type="caution">
    <text evidence="4">The sequence shown here is derived from an EMBL/GenBank/DDBJ whole genome shotgun (WGS) entry which is preliminary data.</text>
</comment>
<organism evidence="4 5">
    <name type="scientific">Anisodus tanguticus</name>
    <dbReference type="NCBI Taxonomy" id="243964"/>
    <lineage>
        <taxon>Eukaryota</taxon>
        <taxon>Viridiplantae</taxon>
        <taxon>Streptophyta</taxon>
        <taxon>Embryophyta</taxon>
        <taxon>Tracheophyta</taxon>
        <taxon>Spermatophyta</taxon>
        <taxon>Magnoliopsida</taxon>
        <taxon>eudicotyledons</taxon>
        <taxon>Gunneridae</taxon>
        <taxon>Pentapetalae</taxon>
        <taxon>asterids</taxon>
        <taxon>lamiids</taxon>
        <taxon>Solanales</taxon>
        <taxon>Solanaceae</taxon>
        <taxon>Solanoideae</taxon>
        <taxon>Hyoscyameae</taxon>
        <taxon>Anisodus</taxon>
    </lineage>
</organism>
<dbReference type="Proteomes" id="UP001291623">
    <property type="component" value="Unassembled WGS sequence"/>
</dbReference>
<evidence type="ECO:0000259" key="3">
    <source>
        <dbReference type="PROSITE" id="PS50177"/>
    </source>
</evidence>
<dbReference type="InterPro" id="IPR032710">
    <property type="entry name" value="NTF2-like_dom_sf"/>
</dbReference>
<evidence type="ECO:0000256" key="1">
    <source>
        <dbReference type="ARBA" id="ARBA00022884"/>
    </source>
</evidence>
<evidence type="ECO:0000313" key="4">
    <source>
        <dbReference type="EMBL" id="KAK4357996.1"/>
    </source>
</evidence>
<dbReference type="AlphaFoldDB" id="A0AAE1RVY3"/>
<evidence type="ECO:0000256" key="2">
    <source>
        <dbReference type="SAM" id="MobiDB-lite"/>
    </source>
</evidence>
<accession>A0AAE1RVY3</accession>
<name>A0AAE1RVY3_9SOLA</name>
<dbReference type="InterPro" id="IPR002075">
    <property type="entry name" value="NTF2_dom"/>
</dbReference>